<evidence type="ECO:0000313" key="1">
    <source>
        <dbReference type="EMBL" id="KAI9896188.1"/>
    </source>
</evidence>
<gene>
    <name evidence="1" type="ORF">N3K66_008360</name>
</gene>
<comment type="caution">
    <text evidence="1">The sequence shown here is derived from an EMBL/GenBank/DDBJ whole genome shotgun (WGS) entry which is preliminary data.</text>
</comment>
<dbReference type="EMBL" id="CM047948">
    <property type="protein sequence ID" value="KAI9896188.1"/>
    <property type="molecule type" value="Genomic_DNA"/>
</dbReference>
<organism evidence="1 2">
    <name type="scientific">Trichothecium roseum</name>
    <dbReference type="NCBI Taxonomy" id="47278"/>
    <lineage>
        <taxon>Eukaryota</taxon>
        <taxon>Fungi</taxon>
        <taxon>Dikarya</taxon>
        <taxon>Ascomycota</taxon>
        <taxon>Pezizomycotina</taxon>
        <taxon>Sordariomycetes</taxon>
        <taxon>Hypocreomycetidae</taxon>
        <taxon>Hypocreales</taxon>
        <taxon>Hypocreales incertae sedis</taxon>
        <taxon>Trichothecium</taxon>
    </lineage>
</organism>
<proteinExistence type="predicted"/>
<keyword evidence="2" id="KW-1185">Reference proteome</keyword>
<name>A0ACC0UQ10_9HYPO</name>
<reference evidence="1" key="1">
    <citation type="submission" date="2022-10" db="EMBL/GenBank/DDBJ databases">
        <title>Complete Genome of Trichothecium roseum strain YXFP-22015, a Plant Pathogen Isolated from Citrus.</title>
        <authorList>
            <person name="Wang Y."/>
            <person name="Zhu L."/>
        </authorList>
    </citation>
    <scope>NUCLEOTIDE SEQUENCE</scope>
    <source>
        <strain evidence="1">YXFP-22015</strain>
    </source>
</reference>
<dbReference type="Proteomes" id="UP001163324">
    <property type="component" value="Chromosome 9"/>
</dbReference>
<evidence type="ECO:0000313" key="2">
    <source>
        <dbReference type="Proteomes" id="UP001163324"/>
    </source>
</evidence>
<protein>
    <submittedName>
        <fullName evidence="1">Uncharacterized protein</fullName>
    </submittedName>
</protein>
<accession>A0ACC0UQ10</accession>
<sequence>MSRLVINVTGAATGFGALAARALARQGHTVYAGLRTSTPALTRDIESFGQQHGADLRPLEQDMLSDASVSASARTMLRGAGRVDVVVHNCGHGVVGPAEAFTPAQMARQYDVNVLSTQRLNRAVLPHMRARGKGLLVWVSSSSVHGAVPPFLAPYFASKAGMDAMAMAYQLELSRFGVESTIVVPGAFTRGTNHFAHLSPPEDADVARAYRDAGSPYEGVEKRAFEALAAFEPEDARAADVADRIVQVVGMAHGTRPGRVHVDPAGDGADVVSAVRERLREDRLRLGGLEDLFVVRTGEGEGAK</sequence>